<protein>
    <submittedName>
        <fullName evidence="3">Uncharacterized protein</fullName>
    </submittedName>
</protein>
<keyword evidence="1" id="KW-1133">Transmembrane helix</keyword>
<proteinExistence type="predicted"/>
<reference evidence="3" key="1">
    <citation type="submission" date="2023-06" db="EMBL/GenBank/DDBJ databases">
        <title>Genomic analysis of the entomopathogenic nematode Steinernema hermaphroditum.</title>
        <authorList>
            <person name="Schwarz E.M."/>
            <person name="Heppert J.K."/>
            <person name="Baniya A."/>
            <person name="Schwartz H.T."/>
            <person name="Tan C.-H."/>
            <person name="Antoshechkin I."/>
            <person name="Sternberg P.W."/>
            <person name="Goodrich-Blair H."/>
            <person name="Dillman A.R."/>
        </authorList>
    </citation>
    <scope>NUCLEOTIDE SEQUENCE</scope>
    <source>
        <strain evidence="3">PS9179</strain>
        <tissue evidence="3">Whole animal</tissue>
    </source>
</reference>
<dbReference type="Proteomes" id="UP001175271">
    <property type="component" value="Unassembled WGS sequence"/>
</dbReference>
<keyword evidence="4" id="KW-1185">Reference proteome</keyword>
<comment type="caution">
    <text evidence="3">The sequence shown here is derived from an EMBL/GenBank/DDBJ whole genome shotgun (WGS) entry which is preliminary data.</text>
</comment>
<dbReference type="AlphaFoldDB" id="A0AA39M0V2"/>
<gene>
    <name evidence="3" type="ORF">QR680_012998</name>
</gene>
<evidence type="ECO:0000256" key="1">
    <source>
        <dbReference type="SAM" id="Phobius"/>
    </source>
</evidence>
<accession>A0AA39M0V2</accession>
<dbReference type="EMBL" id="JAUCMV010000002">
    <property type="protein sequence ID" value="KAK0417421.1"/>
    <property type="molecule type" value="Genomic_DNA"/>
</dbReference>
<organism evidence="3 4">
    <name type="scientific">Steinernema hermaphroditum</name>
    <dbReference type="NCBI Taxonomy" id="289476"/>
    <lineage>
        <taxon>Eukaryota</taxon>
        <taxon>Metazoa</taxon>
        <taxon>Ecdysozoa</taxon>
        <taxon>Nematoda</taxon>
        <taxon>Chromadorea</taxon>
        <taxon>Rhabditida</taxon>
        <taxon>Tylenchina</taxon>
        <taxon>Panagrolaimomorpha</taxon>
        <taxon>Strongyloidoidea</taxon>
        <taxon>Steinernematidae</taxon>
        <taxon>Steinernema</taxon>
    </lineage>
</organism>
<evidence type="ECO:0000313" key="3">
    <source>
        <dbReference type="EMBL" id="KAK0417421.1"/>
    </source>
</evidence>
<feature type="signal peptide" evidence="2">
    <location>
        <begin position="1"/>
        <end position="23"/>
    </location>
</feature>
<feature type="chain" id="PRO_5041370334" evidence="2">
    <location>
        <begin position="24"/>
        <end position="278"/>
    </location>
</feature>
<evidence type="ECO:0000256" key="2">
    <source>
        <dbReference type="SAM" id="SignalP"/>
    </source>
</evidence>
<sequence>MHFPIGTFFSFVFLLSLFFDAEAIGTFAPLPRADALPIRIFTVEDEPRVTSEMVSRILGEWNISTSIEIHSADSVCQKLKEAEALNEESAVVLFKNRGPRAKPCNYSRHLKSTTRLQLFFGIMRWKDDFFEEERYATAFVDSRLGSLEYDLVDNDVFEHELKSTLLNFLFVLRNKEVSKLKLIPSHRNLTMDAMLKQLEEKREIAEKRGHPIAYITMLAALPGIVFTQLFVLKLVVTNGRKEMYVPHWFQAVHFSFGKLFKPSKETLIQVDNIETLEA</sequence>
<evidence type="ECO:0000313" key="4">
    <source>
        <dbReference type="Proteomes" id="UP001175271"/>
    </source>
</evidence>
<name>A0AA39M0V2_9BILA</name>
<feature type="transmembrane region" description="Helical" evidence="1">
    <location>
        <begin position="212"/>
        <end position="236"/>
    </location>
</feature>
<keyword evidence="1" id="KW-0812">Transmembrane</keyword>
<keyword evidence="1" id="KW-0472">Membrane</keyword>
<keyword evidence="2" id="KW-0732">Signal</keyword>